<dbReference type="EMBL" id="AWUE01021185">
    <property type="protein sequence ID" value="OMO63100.1"/>
    <property type="molecule type" value="Genomic_DNA"/>
</dbReference>
<keyword evidence="2" id="KW-1185">Reference proteome</keyword>
<protein>
    <submittedName>
        <fullName evidence="1">Uncharacterized protein</fullName>
    </submittedName>
</protein>
<dbReference type="AlphaFoldDB" id="A0A1R3GYM0"/>
<dbReference type="Proteomes" id="UP000187203">
    <property type="component" value="Unassembled WGS sequence"/>
</dbReference>
<gene>
    <name evidence="1" type="ORF">COLO4_32731</name>
</gene>
<organism evidence="1 2">
    <name type="scientific">Corchorus olitorius</name>
    <dbReference type="NCBI Taxonomy" id="93759"/>
    <lineage>
        <taxon>Eukaryota</taxon>
        <taxon>Viridiplantae</taxon>
        <taxon>Streptophyta</taxon>
        <taxon>Embryophyta</taxon>
        <taxon>Tracheophyta</taxon>
        <taxon>Spermatophyta</taxon>
        <taxon>Magnoliopsida</taxon>
        <taxon>eudicotyledons</taxon>
        <taxon>Gunneridae</taxon>
        <taxon>Pentapetalae</taxon>
        <taxon>rosids</taxon>
        <taxon>malvids</taxon>
        <taxon>Malvales</taxon>
        <taxon>Malvaceae</taxon>
        <taxon>Grewioideae</taxon>
        <taxon>Apeibeae</taxon>
        <taxon>Corchorus</taxon>
    </lineage>
</organism>
<reference evidence="2" key="1">
    <citation type="submission" date="2013-09" db="EMBL/GenBank/DDBJ databases">
        <title>Corchorus olitorius genome sequencing.</title>
        <authorList>
            <person name="Alam M."/>
            <person name="Haque M.S."/>
            <person name="Islam M.S."/>
            <person name="Emdad E.M."/>
            <person name="Islam M.M."/>
            <person name="Ahmed B."/>
            <person name="Halim A."/>
            <person name="Hossen Q.M.M."/>
            <person name="Hossain M.Z."/>
            <person name="Ahmed R."/>
            <person name="Khan M.M."/>
            <person name="Islam R."/>
            <person name="Rashid M.M."/>
            <person name="Khan S.A."/>
            <person name="Rahman M.S."/>
            <person name="Alam M."/>
            <person name="Yahiya A.S."/>
            <person name="Khan M.S."/>
            <person name="Azam M.S."/>
            <person name="Haque T."/>
            <person name="Lashkar M.Z.H."/>
            <person name="Akhand A.I."/>
            <person name="Morshed G."/>
            <person name="Roy S."/>
            <person name="Uddin K.S."/>
            <person name="Rabeya T."/>
            <person name="Hossain A.S."/>
            <person name="Chowdhury A."/>
            <person name="Snigdha A.R."/>
            <person name="Mortoza M.S."/>
            <person name="Matin S.A."/>
            <person name="Hoque S.M.E."/>
            <person name="Islam M.K."/>
            <person name="Roy D.K."/>
            <person name="Haider R."/>
            <person name="Moosa M.M."/>
            <person name="Elias S.M."/>
            <person name="Hasan A.M."/>
            <person name="Jahan S."/>
            <person name="Shafiuddin M."/>
            <person name="Mahmood N."/>
            <person name="Shommy N.S."/>
        </authorList>
    </citation>
    <scope>NUCLEOTIDE SEQUENCE [LARGE SCALE GENOMIC DNA]</scope>
    <source>
        <strain evidence="2">cv. O-4</strain>
    </source>
</reference>
<accession>A0A1R3GYM0</accession>
<proteinExistence type="predicted"/>
<sequence length="63" mass="7064">MKNRGDNNGGFQVRVFSLKVAGFSAMLLLRETERVFKERVCVKTNGRVKGEDEDGVMSGELAW</sequence>
<evidence type="ECO:0000313" key="1">
    <source>
        <dbReference type="EMBL" id="OMO63100.1"/>
    </source>
</evidence>
<name>A0A1R3GYM0_9ROSI</name>
<evidence type="ECO:0000313" key="2">
    <source>
        <dbReference type="Proteomes" id="UP000187203"/>
    </source>
</evidence>
<comment type="caution">
    <text evidence="1">The sequence shown here is derived from an EMBL/GenBank/DDBJ whole genome shotgun (WGS) entry which is preliminary data.</text>
</comment>